<feature type="repeat" description="TPR" evidence="7">
    <location>
        <begin position="123"/>
        <end position="156"/>
    </location>
</feature>
<evidence type="ECO:0000256" key="7">
    <source>
        <dbReference type="PROSITE-ProRule" id="PRU00339"/>
    </source>
</evidence>
<dbReference type="SUPFAM" id="SSF55874">
    <property type="entry name" value="ATPase domain of HSP90 chaperone/DNA topoisomerase II/histidine kinase"/>
    <property type="match status" value="1"/>
</dbReference>
<name>A0A1I6SIP1_9FLAO</name>
<dbReference type="InterPro" id="IPR004358">
    <property type="entry name" value="Sig_transdc_His_kin-like_C"/>
</dbReference>
<dbReference type="InterPro" id="IPR011990">
    <property type="entry name" value="TPR-like_helical_dom_sf"/>
</dbReference>
<dbReference type="InterPro" id="IPR019734">
    <property type="entry name" value="TPR_rpt"/>
</dbReference>
<dbReference type="FunFam" id="3.30.565.10:FF:000006">
    <property type="entry name" value="Sensor histidine kinase WalK"/>
    <property type="match status" value="1"/>
</dbReference>
<keyword evidence="8" id="KW-0175">Coiled coil</keyword>
<dbReference type="OrthoDB" id="9810447at2"/>
<evidence type="ECO:0000313" key="12">
    <source>
        <dbReference type="EMBL" id="SFS76720.1"/>
    </source>
</evidence>
<keyword evidence="5" id="KW-0418">Kinase</keyword>
<dbReference type="PRINTS" id="PR00344">
    <property type="entry name" value="BCTRLSENSOR"/>
</dbReference>
<dbReference type="PROSITE" id="PS50109">
    <property type="entry name" value="HIS_KIN"/>
    <property type="match status" value="1"/>
</dbReference>
<dbReference type="Gene3D" id="1.25.40.10">
    <property type="entry name" value="Tetratricopeptide repeat domain"/>
    <property type="match status" value="1"/>
</dbReference>
<dbReference type="SMART" id="SM00387">
    <property type="entry name" value="HATPase_c"/>
    <property type="match status" value="1"/>
</dbReference>
<evidence type="ECO:0000256" key="9">
    <source>
        <dbReference type="SAM" id="Phobius"/>
    </source>
</evidence>
<dbReference type="SMART" id="SM00028">
    <property type="entry name" value="TPR"/>
    <property type="match status" value="7"/>
</dbReference>
<dbReference type="InterPro" id="IPR005467">
    <property type="entry name" value="His_kinase_dom"/>
</dbReference>
<dbReference type="InterPro" id="IPR036890">
    <property type="entry name" value="HATPase_C_sf"/>
</dbReference>
<keyword evidence="4" id="KW-0808">Transferase</keyword>
<keyword evidence="9" id="KW-1133">Transmembrane helix</keyword>
<evidence type="ECO:0000256" key="8">
    <source>
        <dbReference type="SAM" id="Coils"/>
    </source>
</evidence>
<keyword evidence="9" id="KW-0472">Membrane</keyword>
<proteinExistence type="predicted"/>
<evidence type="ECO:0000256" key="2">
    <source>
        <dbReference type="ARBA" id="ARBA00012438"/>
    </source>
</evidence>
<keyword evidence="13" id="KW-1185">Reference proteome</keyword>
<dbReference type="PANTHER" id="PTHR43711">
    <property type="entry name" value="TWO-COMPONENT HISTIDINE KINASE"/>
    <property type="match status" value="1"/>
</dbReference>
<dbReference type="InterPro" id="IPR050736">
    <property type="entry name" value="Sensor_HK_Regulatory"/>
</dbReference>
<evidence type="ECO:0000259" key="11">
    <source>
        <dbReference type="PROSITE" id="PS50109"/>
    </source>
</evidence>
<feature type="domain" description="Histidine kinase" evidence="11">
    <location>
        <begin position="468"/>
        <end position="686"/>
    </location>
</feature>
<keyword evidence="9" id="KW-0812">Transmembrane</keyword>
<keyword evidence="10" id="KW-0732">Signal</keyword>
<dbReference type="EC" id="2.7.13.3" evidence="2"/>
<evidence type="ECO:0000256" key="10">
    <source>
        <dbReference type="SAM" id="SignalP"/>
    </source>
</evidence>
<feature type="signal peptide" evidence="10">
    <location>
        <begin position="1"/>
        <end position="19"/>
    </location>
</feature>
<evidence type="ECO:0000256" key="1">
    <source>
        <dbReference type="ARBA" id="ARBA00000085"/>
    </source>
</evidence>
<evidence type="ECO:0000313" key="13">
    <source>
        <dbReference type="Proteomes" id="UP000199312"/>
    </source>
</evidence>
<dbReference type="GO" id="GO:0000155">
    <property type="term" value="F:phosphorelay sensor kinase activity"/>
    <property type="evidence" value="ECO:0007669"/>
    <property type="project" value="InterPro"/>
</dbReference>
<accession>A0A1I6SIP1</accession>
<evidence type="ECO:0000256" key="6">
    <source>
        <dbReference type="ARBA" id="ARBA00023012"/>
    </source>
</evidence>
<dbReference type="AlphaFoldDB" id="A0A1I6SIP1"/>
<dbReference type="CDD" id="cd00082">
    <property type="entry name" value="HisKA"/>
    <property type="match status" value="1"/>
</dbReference>
<evidence type="ECO:0000256" key="3">
    <source>
        <dbReference type="ARBA" id="ARBA00022553"/>
    </source>
</evidence>
<gene>
    <name evidence="12" type="ORF">SAMN04488006_3057</name>
</gene>
<dbReference type="InterPro" id="IPR003594">
    <property type="entry name" value="HATPase_dom"/>
</dbReference>
<dbReference type="STRING" id="593133.SAMN04488006_3057"/>
<dbReference type="SUPFAM" id="SSF47384">
    <property type="entry name" value="Homodimeric domain of signal transducing histidine kinase"/>
    <property type="match status" value="1"/>
</dbReference>
<keyword evidence="3" id="KW-0597">Phosphoprotein</keyword>
<dbReference type="RefSeq" id="WP_090229525.1">
    <property type="nucleotide sequence ID" value="NZ_FOZP01000009.1"/>
</dbReference>
<protein>
    <recommendedName>
        <fullName evidence="2">histidine kinase</fullName>
        <ecNumber evidence="2">2.7.13.3</ecNumber>
    </recommendedName>
</protein>
<feature type="coiled-coil region" evidence="8">
    <location>
        <begin position="427"/>
        <end position="461"/>
    </location>
</feature>
<dbReference type="Pfam" id="PF13424">
    <property type="entry name" value="TPR_12"/>
    <property type="match status" value="2"/>
</dbReference>
<keyword evidence="7" id="KW-0802">TPR repeat</keyword>
<evidence type="ECO:0000256" key="4">
    <source>
        <dbReference type="ARBA" id="ARBA00022679"/>
    </source>
</evidence>
<dbReference type="EMBL" id="FOZP01000009">
    <property type="protein sequence ID" value="SFS76720.1"/>
    <property type="molecule type" value="Genomic_DNA"/>
</dbReference>
<reference evidence="13" key="1">
    <citation type="submission" date="2016-10" db="EMBL/GenBank/DDBJ databases">
        <authorList>
            <person name="Varghese N."/>
            <person name="Submissions S."/>
        </authorList>
    </citation>
    <scope>NUCLEOTIDE SEQUENCE [LARGE SCALE GENOMIC DNA]</scope>
    <source>
        <strain evidence="13">DSM 24450</strain>
    </source>
</reference>
<feature type="repeat" description="TPR" evidence="7">
    <location>
        <begin position="204"/>
        <end position="237"/>
    </location>
</feature>
<dbReference type="PROSITE" id="PS50005">
    <property type="entry name" value="TPR"/>
    <property type="match status" value="4"/>
</dbReference>
<keyword evidence="6" id="KW-0902">Two-component regulatory system</keyword>
<evidence type="ECO:0000256" key="5">
    <source>
        <dbReference type="ARBA" id="ARBA00022777"/>
    </source>
</evidence>
<dbReference type="CDD" id="cd00075">
    <property type="entry name" value="HATPase"/>
    <property type="match status" value="1"/>
</dbReference>
<dbReference type="Pfam" id="PF13181">
    <property type="entry name" value="TPR_8"/>
    <property type="match status" value="1"/>
</dbReference>
<dbReference type="Gene3D" id="3.30.565.10">
    <property type="entry name" value="Histidine kinase-like ATPase, C-terminal domain"/>
    <property type="match status" value="1"/>
</dbReference>
<sequence>MKYRLLILLLSFFYFTALSQVSKNSIQQLKLDLSNESVDTVKVIKLIKVAEYYESSKNFDSTYFYYNEAIKLAEKNKNQIYIARSYKKQAVYCFYVNKYIDALENFENALLAYETLNDNVQIADIFNYIGRVYSLIFREDQAIQYFLKSLNLYENNLKDKDGVAMNYIDIGNLYYGQENYEFASKYFDDALKLYEELNDESGVATCYTNLGNVFADNNNISKGLYYYYKSIEIQEKTNFKDGLATNYNNIGDCYIGLKQYKEASIYFEKALKIVSENNAPDLKVIVYYNLADLNSKQDKINEAINYSLKSFNLSKEIGDLEFQILNLLSLSDSYDKLGNLSKSYEYLKKYNKLKDSVFDKEKRKNVGLFHALNELENKRVTINELSSKSELAEIKYENEKKISYVLIILMTIFVIFLVISIHLHTDKKKAYNLLEFKNHQINKMNEEIQKQTLKLKLLNSTKDKFFSIIAHDLKNPFNSIQGFTELLIDHYKDYNDEKKLKFLKIIKGSSLKASNLLSNLLLWANNQSGNMSFNPKKLELAMVVSESVSFVEIQAYNKEINIINNVDSHILIYADENMIDTVLRNLISNSIKFTYAKGEVQIYALVKDDFVEITVKDNGIGIPPEELKNLFNIEVKNTSIGTANEHGSGLGLILCKDFVEKNGGKIWVESIPNVGSEFKFTLQLYKN</sequence>
<dbReference type="SUPFAM" id="SSF48452">
    <property type="entry name" value="TPR-like"/>
    <property type="match status" value="2"/>
</dbReference>
<dbReference type="InterPro" id="IPR003661">
    <property type="entry name" value="HisK_dim/P_dom"/>
</dbReference>
<dbReference type="SMART" id="SM00388">
    <property type="entry name" value="HisKA"/>
    <property type="match status" value="1"/>
</dbReference>
<dbReference type="PANTHER" id="PTHR43711:SF31">
    <property type="entry name" value="HISTIDINE KINASE"/>
    <property type="match status" value="1"/>
</dbReference>
<dbReference type="Pfam" id="PF00512">
    <property type="entry name" value="HisKA"/>
    <property type="match status" value="1"/>
</dbReference>
<feature type="transmembrane region" description="Helical" evidence="9">
    <location>
        <begin position="402"/>
        <end position="423"/>
    </location>
</feature>
<feature type="repeat" description="TPR" evidence="7">
    <location>
        <begin position="164"/>
        <end position="197"/>
    </location>
</feature>
<dbReference type="Pfam" id="PF02518">
    <property type="entry name" value="HATPase_c"/>
    <property type="match status" value="1"/>
</dbReference>
<comment type="catalytic activity">
    <reaction evidence="1">
        <text>ATP + protein L-histidine = ADP + protein N-phospho-L-histidine.</text>
        <dbReference type="EC" id="2.7.13.3"/>
    </reaction>
</comment>
<organism evidence="12 13">
    <name type="scientific">Lutibacter maritimus</name>
    <dbReference type="NCBI Taxonomy" id="593133"/>
    <lineage>
        <taxon>Bacteria</taxon>
        <taxon>Pseudomonadati</taxon>
        <taxon>Bacteroidota</taxon>
        <taxon>Flavobacteriia</taxon>
        <taxon>Flavobacteriales</taxon>
        <taxon>Flavobacteriaceae</taxon>
        <taxon>Lutibacter</taxon>
    </lineage>
</organism>
<feature type="chain" id="PRO_5011768442" description="histidine kinase" evidence="10">
    <location>
        <begin position="20"/>
        <end position="687"/>
    </location>
</feature>
<dbReference type="InterPro" id="IPR036097">
    <property type="entry name" value="HisK_dim/P_sf"/>
</dbReference>
<dbReference type="Proteomes" id="UP000199312">
    <property type="component" value="Unassembled WGS sequence"/>
</dbReference>
<dbReference type="Gene3D" id="1.10.287.130">
    <property type="match status" value="1"/>
</dbReference>
<feature type="repeat" description="TPR" evidence="7">
    <location>
        <begin position="244"/>
        <end position="277"/>
    </location>
</feature>